<accession>A0A3N7EBW1</accession>
<keyword evidence="2" id="KW-1185">Reference proteome</keyword>
<reference evidence="1 2" key="1">
    <citation type="journal article" date="2006" name="Science">
        <title>The genome of black cottonwood, Populus trichocarpa (Torr. &amp; Gray).</title>
        <authorList>
            <person name="Tuskan G.A."/>
            <person name="Difazio S."/>
            <person name="Jansson S."/>
            <person name="Bohlmann J."/>
            <person name="Grigoriev I."/>
            <person name="Hellsten U."/>
            <person name="Putnam N."/>
            <person name="Ralph S."/>
            <person name="Rombauts S."/>
            <person name="Salamov A."/>
            <person name="Schein J."/>
            <person name="Sterck L."/>
            <person name="Aerts A."/>
            <person name="Bhalerao R.R."/>
            <person name="Bhalerao R.P."/>
            <person name="Blaudez D."/>
            <person name="Boerjan W."/>
            <person name="Brun A."/>
            <person name="Brunner A."/>
            <person name="Busov V."/>
            <person name="Campbell M."/>
            <person name="Carlson J."/>
            <person name="Chalot M."/>
            <person name="Chapman J."/>
            <person name="Chen G.L."/>
            <person name="Cooper D."/>
            <person name="Coutinho P.M."/>
            <person name="Couturier J."/>
            <person name="Covert S."/>
            <person name="Cronk Q."/>
            <person name="Cunningham R."/>
            <person name="Davis J."/>
            <person name="Degroeve S."/>
            <person name="Dejardin A."/>
            <person name="Depamphilis C."/>
            <person name="Detter J."/>
            <person name="Dirks B."/>
            <person name="Dubchak I."/>
            <person name="Duplessis S."/>
            <person name="Ehlting J."/>
            <person name="Ellis B."/>
            <person name="Gendler K."/>
            <person name="Goodstein D."/>
            <person name="Gribskov M."/>
            <person name="Grimwood J."/>
            <person name="Groover A."/>
            <person name="Gunter L."/>
            <person name="Hamberger B."/>
            <person name="Heinze B."/>
            <person name="Helariutta Y."/>
            <person name="Henrissat B."/>
            <person name="Holligan D."/>
            <person name="Holt R."/>
            <person name="Huang W."/>
            <person name="Islam-Faridi N."/>
            <person name="Jones S."/>
            <person name="Jones-Rhoades M."/>
            <person name="Jorgensen R."/>
            <person name="Joshi C."/>
            <person name="Kangasjarvi J."/>
            <person name="Karlsson J."/>
            <person name="Kelleher C."/>
            <person name="Kirkpatrick R."/>
            <person name="Kirst M."/>
            <person name="Kohler A."/>
            <person name="Kalluri U."/>
            <person name="Larimer F."/>
            <person name="Leebens-Mack J."/>
            <person name="Leple J.C."/>
            <person name="Locascio P."/>
            <person name="Lou Y."/>
            <person name="Lucas S."/>
            <person name="Martin F."/>
            <person name="Montanini B."/>
            <person name="Napoli C."/>
            <person name="Nelson D.R."/>
            <person name="Nelson C."/>
            <person name="Nieminen K."/>
            <person name="Nilsson O."/>
            <person name="Pereda V."/>
            <person name="Peter G."/>
            <person name="Philippe R."/>
            <person name="Pilate G."/>
            <person name="Poliakov A."/>
            <person name="Razumovskaya J."/>
            <person name="Richardson P."/>
            <person name="Rinaldi C."/>
            <person name="Ritland K."/>
            <person name="Rouze P."/>
            <person name="Ryaboy D."/>
            <person name="Schmutz J."/>
            <person name="Schrader J."/>
            <person name="Segerman B."/>
            <person name="Shin H."/>
            <person name="Siddiqui A."/>
            <person name="Sterky F."/>
            <person name="Terry A."/>
            <person name="Tsai C.J."/>
            <person name="Uberbacher E."/>
            <person name="Unneberg P."/>
            <person name="Vahala J."/>
            <person name="Wall K."/>
            <person name="Wessler S."/>
            <person name="Yang G."/>
            <person name="Yin T."/>
            <person name="Douglas C."/>
            <person name="Marra M."/>
            <person name="Sandberg G."/>
            <person name="Van de Peer Y."/>
            <person name="Rokhsar D."/>
        </authorList>
    </citation>
    <scope>NUCLEOTIDE SEQUENCE [LARGE SCALE GENOMIC DNA]</scope>
    <source>
        <strain evidence="2">cv. Nisqually</strain>
    </source>
</reference>
<dbReference type="Proteomes" id="UP000006729">
    <property type="component" value="Chromosome 1"/>
</dbReference>
<dbReference type="FunCoup" id="A0A3N7EBW1">
    <property type="interactions" value="91"/>
</dbReference>
<dbReference type="PANTHER" id="PTHR33103">
    <property type="entry name" value="OS01G0153900 PROTEIN"/>
    <property type="match status" value="1"/>
</dbReference>
<evidence type="ECO:0008006" key="3">
    <source>
        <dbReference type="Google" id="ProtNLM"/>
    </source>
</evidence>
<dbReference type="InterPro" id="IPR007750">
    <property type="entry name" value="DUF674"/>
</dbReference>
<gene>
    <name evidence="1" type="ORF">POPTR_001G247300</name>
</gene>
<dbReference type="EMBL" id="CM009290">
    <property type="protein sequence ID" value="RQO85316.1"/>
    <property type="molecule type" value="Genomic_DNA"/>
</dbReference>
<name>A0A3N7EBW1_POPTR</name>
<dbReference type="Pfam" id="PF05056">
    <property type="entry name" value="DUF674"/>
    <property type="match status" value="1"/>
</dbReference>
<dbReference type="InParanoid" id="A0A3N7EBW1"/>
<protein>
    <recommendedName>
        <fullName evidence="3">DUF674 family protein</fullName>
    </recommendedName>
</protein>
<evidence type="ECO:0000313" key="1">
    <source>
        <dbReference type="EMBL" id="RQO85316.1"/>
    </source>
</evidence>
<proteinExistence type="predicted"/>
<organism evidence="1 2">
    <name type="scientific">Populus trichocarpa</name>
    <name type="common">Western balsam poplar</name>
    <name type="synonym">Populus balsamifera subsp. trichocarpa</name>
    <dbReference type="NCBI Taxonomy" id="3694"/>
    <lineage>
        <taxon>Eukaryota</taxon>
        <taxon>Viridiplantae</taxon>
        <taxon>Streptophyta</taxon>
        <taxon>Embryophyta</taxon>
        <taxon>Tracheophyta</taxon>
        <taxon>Spermatophyta</taxon>
        <taxon>Magnoliopsida</taxon>
        <taxon>eudicotyledons</taxon>
        <taxon>Gunneridae</taxon>
        <taxon>Pentapetalae</taxon>
        <taxon>rosids</taxon>
        <taxon>fabids</taxon>
        <taxon>Malpighiales</taxon>
        <taxon>Salicaceae</taxon>
        <taxon>Saliceae</taxon>
        <taxon>Populus</taxon>
    </lineage>
</organism>
<dbReference type="PANTHER" id="PTHR33103:SF27">
    <property type="entry name" value="OS04G0594700 PROTEIN"/>
    <property type="match status" value="1"/>
</dbReference>
<evidence type="ECO:0000313" key="2">
    <source>
        <dbReference type="Proteomes" id="UP000006729"/>
    </source>
</evidence>
<dbReference type="AlphaFoldDB" id="A0A3N7EBW1"/>
<sequence>MATISLKASVDKKSNRVVFVESDEFFVDILFSFLTMPMGTIIHLISNLSPTNGVVCMNNLYKSVENIDVRYFRTEACKDMLLHPRNAAAAYCKSLKLKIDGSGTSSVFCCENSECTHSGYKLWSNYKNLYCGCGRPMSSILNLPCRAPSNSGSNKRNQGVFVKELARFVVSDCFQVMPASASASISLLTKLGVVDTSNIEERIFDIGFTEVLQLLECSLVSRTPLTEVLLARKEVPELRNEDSLQRISLLREKLEHQSERNGETSVRLVVCKSKKVVCYAEASKDFLDLLFSFLTIPLGYLMNETHGGQSKGSIHHLYDSVIDLDARKYLKSNDIKEILLNPKIAPGSGYKNQPLGVKEAVDNQQYYYERGSTSQFFIQGKIRTESKCPGGSTLPLLTMMDPKSPYKEGTEGGGFLLDPAMFTVSDDLVVTPISPVSELSLLEKLKIPFNDIYDCEVQVGREEASRLLAASFVSESALTDTFILIDLPRISLCCTLHIFGSFLYRYANNP</sequence>